<evidence type="ECO:0000256" key="1">
    <source>
        <dbReference type="ARBA" id="ARBA00007626"/>
    </source>
</evidence>
<reference evidence="3 4" key="1">
    <citation type="submission" date="2019-12" db="EMBL/GenBank/DDBJ databases">
        <authorList>
            <person name="Alioto T."/>
            <person name="Alioto T."/>
            <person name="Gomez Garrido J."/>
        </authorList>
    </citation>
    <scope>NUCLEOTIDE SEQUENCE [LARGE SCALE GENOMIC DNA]</scope>
</reference>
<dbReference type="InterPro" id="IPR029052">
    <property type="entry name" value="Metallo-depent_PP-like"/>
</dbReference>
<feature type="chain" id="PRO_5035783727" evidence="2">
    <location>
        <begin position="21"/>
        <end position="276"/>
    </location>
</feature>
<protein>
    <submittedName>
        <fullName evidence="3">Serine threonine- phosphatase 5 isoform X1</fullName>
    </submittedName>
</protein>
<dbReference type="PANTHER" id="PTHR45717:SF3">
    <property type="entry name" value="OS04G0544400 PROTEIN"/>
    <property type="match status" value="1"/>
</dbReference>
<sequence length="276" mass="30616">MIMLDMGHLISALLIRYVVAGMKMNAESLFHKMRNAGYASDEASFYPMLKFYEDLKHDDKVELMISKMIEENIPLGLFKEAETFVNQMIEAGIKPSPDTWEILAKIHIQERSISKALSCLGEAFLARGKGRERCCPCPKAVTSILEICEEGADMASKYALFEMFKEAVAANSFLSSSGGGLYSVQMGNKGAFIHFEAPNLKPNIVTFTAMPHPDVKPMAYANNFLLMFSLIYRRLWHRCYLAGSGGDDGGQWKTGCGGCGIGVMLQVVAVMMHLRL</sequence>
<dbReference type="Gene3D" id="1.25.40.10">
    <property type="entry name" value="Tetratricopeptide repeat domain"/>
    <property type="match status" value="1"/>
</dbReference>
<proteinExistence type="inferred from homology"/>
<dbReference type="Gramene" id="OE9A012790T1">
    <property type="protein sequence ID" value="OE9A012790C1"/>
    <property type="gene ID" value="OE9A012790"/>
</dbReference>
<organism evidence="3 4">
    <name type="scientific">Olea europaea subsp. europaea</name>
    <dbReference type="NCBI Taxonomy" id="158383"/>
    <lineage>
        <taxon>Eukaryota</taxon>
        <taxon>Viridiplantae</taxon>
        <taxon>Streptophyta</taxon>
        <taxon>Embryophyta</taxon>
        <taxon>Tracheophyta</taxon>
        <taxon>Spermatophyta</taxon>
        <taxon>Magnoliopsida</taxon>
        <taxon>eudicotyledons</taxon>
        <taxon>Gunneridae</taxon>
        <taxon>Pentapetalae</taxon>
        <taxon>asterids</taxon>
        <taxon>lamiids</taxon>
        <taxon>Lamiales</taxon>
        <taxon>Oleaceae</taxon>
        <taxon>Oleeae</taxon>
        <taxon>Olea</taxon>
    </lineage>
</organism>
<accession>A0A8S0U4U4</accession>
<gene>
    <name evidence="3" type="ORF">OLEA9_A012790</name>
</gene>
<dbReference type="Gene3D" id="3.60.21.10">
    <property type="match status" value="1"/>
</dbReference>
<dbReference type="AlphaFoldDB" id="A0A8S0U4U4"/>
<name>A0A8S0U4U4_OLEEU</name>
<dbReference type="InterPro" id="IPR011990">
    <property type="entry name" value="TPR-like_helical_dom_sf"/>
</dbReference>
<feature type="signal peptide" evidence="2">
    <location>
        <begin position="1"/>
        <end position="20"/>
    </location>
</feature>
<dbReference type="EMBL" id="CACTIH010007440">
    <property type="protein sequence ID" value="CAA3013522.1"/>
    <property type="molecule type" value="Genomic_DNA"/>
</dbReference>
<evidence type="ECO:0000256" key="2">
    <source>
        <dbReference type="SAM" id="SignalP"/>
    </source>
</evidence>
<evidence type="ECO:0000313" key="4">
    <source>
        <dbReference type="Proteomes" id="UP000594638"/>
    </source>
</evidence>
<dbReference type="GO" id="GO:0005739">
    <property type="term" value="C:mitochondrion"/>
    <property type="evidence" value="ECO:0007669"/>
    <property type="project" value="TreeGrafter"/>
</dbReference>
<dbReference type="PANTHER" id="PTHR45717">
    <property type="entry name" value="OS12G0527900 PROTEIN"/>
    <property type="match status" value="1"/>
</dbReference>
<evidence type="ECO:0000313" key="3">
    <source>
        <dbReference type="EMBL" id="CAA3013522.1"/>
    </source>
</evidence>
<comment type="caution">
    <text evidence="3">The sequence shown here is derived from an EMBL/GenBank/DDBJ whole genome shotgun (WGS) entry which is preliminary data.</text>
</comment>
<keyword evidence="2" id="KW-0732">Signal</keyword>
<keyword evidence="4" id="KW-1185">Reference proteome</keyword>
<dbReference type="OrthoDB" id="1746962at2759"/>
<comment type="similarity">
    <text evidence="1">Belongs to the PPR family. P subfamily.</text>
</comment>
<dbReference type="Proteomes" id="UP000594638">
    <property type="component" value="Unassembled WGS sequence"/>
</dbReference>